<evidence type="ECO:0000256" key="2">
    <source>
        <dbReference type="ARBA" id="ARBA00007770"/>
    </source>
</evidence>
<feature type="region of interest" description="Disordered" evidence="7">
    <location>
        <begin position="1"/>
        <end position="54"/>
    </location>
</feature>
<dbReference type="Pfam" id="PF03299">
    <property type="entry name" value="TF_AP-2"/>
    <property type="match status" value="1"/>
</dbReference>
<name>A0A914PNS8_9BILA</name>
<evidence type="ECO:0000256" key="5">
    <source>
        <dbReference type="ARBA" id="ARBA00023163"/>
    </source>
</evidence>
<reference evidence="10" key="1">
    <citation type="submission" date="2022-11" db="UniProtKB">
        <authorList>
            <consortium name="WormBaseParasite"/>
        </authorList>
    </citation>
    <scope>IDENTIFICATION</scope>
</reference>
<keyword evidence="4" id="KW-0238">DNA-binding</keyword>
<feature type="domain" description="Transcription factor AP-2 C-terminal" evidence="8">
    <location>
        <begin position="63"/>
        <end position="108"/>
    </location>
</feature>
<comment type="subcellular location">
    <subcellularLocation>
        <location evidence="1">Nucleus</location>
    </subcellularLocation>
</comment>
<dbReference type="PANTHER" id="PTHR10812:SF17">
    <property type="entry name" value="TRANSCRIPTION FACTOR AP-2, ISOFORM D"/>
    <property type="match status" value="1"/>
</dbReference>
<accession>A0A914PNS8</accession>
<evidence type="ECO:0000313" key="10">
    <source>
        <dbReference type="WBParaSite" id="PDA_v2.g16443.t1"/>
    </source>
</evidence>
<evidence type="ECO:0000256" key="6">
    <source>
        <dbReference type="ARBA" id="ARBA00023242"/>
    </source>
</evidence>
<dbReference type="GO" id="GO:0005634">
    <property type="term" value="C:nucleus"/>
    <property type="evidence" value="ECO:0007669"/>
    <property type="project" value="UniProtKB-SubCell"/>
</dbReference>
<dbReference type="GO" id="GO:0000977">
    <property type="term" value="F:RNA polymerase II transcription regulatory region sequence-specific DNA binding"/>
    <property type="evidence" value="ECO:0007669"/>
    <property type="project" value="TreeGrafter"/>
</dbReference>
<dbReference type="Proteomes" id="UP000887578">
    <property type="component" value="Unplaced"/>
</dbReference>
<dbReference type="AlphaFoldDB" id="A0A914PNS8"/>
<keyword evidence="9" id="KW-1185">Reference proteome</keyword>
<organism evidence="9 10">
    <name type="scientific">Panagrolaimus davidi</name>
    <dbReference type="NCBI Taxonomy" id="227884"/>
    <lineage>
        <taxon>Eukaryota</taxon>
        <taxon>Metazoa</taxon>
        <taxon>Ecdysozoa</taxon>
        <taxon>Nematoda</taxon>
        <taxon>Chromadorea</taxon>
        <taxon>Rhabditida</taxon>
        <taxon>Tylenchina</taxon>
        <taxon>Panagrolaimomorpha</taxon>
        <taxon>Panagrolaimoidea</taxon>
        <taxon>Panagrolaimidae</taxon>
        <taxon>Panagrolaimus</taxon>
    </lineage>
</organism>
<dbReference type="GO" id="GO:0042127">
    <property type="term" value="P:regulation of cell population proliferation"/>
    <property type="evidence" value="ECO:0007669"/>
    <property type="project" value="TreeGrafter"/>
</dbReference>
<evidence type="ECO:0000256" key="7">
    <source>
        <dbReference type="SAM" id="MobiDB-lite"/>
    </source>
</evidence>
<proteinExistence type="inferred from homology"/>
<evidence type="ECO:0000313" key="9">
    <source>
        <dbReference type="Proteomes" id="UP000887578"/>
    </source>
</evidence>
<evidence type="ECO:0000256" key="1">
    <source>
        <dbReference type="ARBA" id="ARBA00004123"/>
    </source>
</evidence>
<keyword evidence="3" id="KW-0805">Transcription regulation</keyword>
<protein>
    <submittedName>
        <fullName evidence="10">Transcription factor AP-2 C-terminal domain-containing protein</fullName>
    </submittedName>
</protein>
<evidence type="ECO:0000259" key="8">
    <source>
        <dbReference type="Pfam" id="PF03299"/>
    </source>
</evidence>
<dbReference type="InterPro" id="IPR004979">
    <property type="entry name" value="TF_AP2"/>
</dbReference>
<keyword evidence="5" id="KW-0804">Transcription</keyword>
<sequence length="218" mass="24404">MAEHEGSLSGGGEFNQPARGSYDQSTENNQDDASRGGGRGGSSDNENNQDVEELKKPANKIKFCNVRGRLELLTQNKVYEVSVAEIQRRINDPECLNSSLLSAILRKQVVESFKSILKLDESPINDRPLDKQSKLHQVSQKEFANFSLLTHGFGMPAILSSWDTLLECAKILQNALEHPKLFKTLIPLPLPQPLNEIIEKETLEEQQQHPSAPQYQPM</sequence>
<dbReference type="WBParaSite" id="PDA_v2.g16443.t1">
    <property type="protein sequence ID" value="PDA_v2.g16443.t1"/>
    <property type="gene ID" value="PDA_v2.g16443"/>
</dbReference>
<comment type="similarity">
    <text evidence="2">Belongs to the AP-2 family.</text>
</comment>
<dbReference type="GO" id="GO:0000981">
    <property type="term" value="F:DNA-binding transcription factor activity, RNA polymerase II-specific"/>
    <property type="evidence" value="ECO:0007669"/>
    <property type="project" value="TreeGrafter"/>
</dbReference>
<dbReference type="InterPro" id="IPR013854">
    <property type="entry name" value="TF_AP2_C"/>
</dbReference>
<evidence type="ECO:0000256" key="3">
    <source>
        <dbReference type="ARBA" id="ARBA00023015"/>
    </source>
</evidence>
<keyword evidence="6" id="KW-0539">Nucleus</keyword>
<evidence type="ECO:0000256" key="4">
    <source>
        <dbReference type="ARBA" id="ARBA00023125"/>
    </source>
</evidence>
<dbReference type="PANTHER" id="PTHR10812">
    <property type="entry name" value="TRANSCRIPTION FACTOR AP-2"/>
    <property type="match status" value="1"/>
</dbReference>